<dbReference type="Gene3D" id="2.30.29.30">
    <property type="entry name" value="Pleckstrin-homology domain (PH domain)/Phosphotyrosine-binding domain (PTB)"/>
    <property type="match status" value="1"/>
</dbReference>
<feature type="domain" description="SEC7" evidence="2">
    <location>
        <begin position="953"/>
        <end position="1110"/>
    </location>
</feature>
<feature type="compositionally biased region" description="Basic and acidic residues" evidence="1">
    <location>
        <begin position="690"/>
        <end position="707"/>
    </location>
</feature>
<keyword evidence="4" id="KW-1185">Reference proteome</keyword>
<feature type="compositionally biased region" description="Basic and acidic residues" evidence="1">
    <location>
        <begin position="817"/>
        <end position="829"/>
    </location>
</feature>
<dbReference type="SUPFAM" id="SSF48425">
    <property type="entry name" value="Sec7 domain"/>
    <property type="match status" value="1"/>
</dbReference>
<feature type="compositionally biased region" description="Basic and acidic residues" evidence="1">
    <location>
        <begin position="861"/>
        <end position="873"/>
    </location>
</feature>
<dbReference type="eggNOG" id="KOG0929">
    <property type="taxonomic scope" value="Eukaryota"/>
</dbReference>
<name>E5A3H3_LEPMJ</name>
<feature type="compositionally biased region" description="Low complexity" evidence="1">
    <location>
        <begin position="904"/>
        <end position="918"/>
    </location>
</feature>
<feature type="region of interest" description="Disordered" evidence="1">
    <location>
        <begin position="1287"/>
        <end position="1310"/>
    </location>
</feature>
<evidence type="ECO:0000313" key="3">
    <source>
        <dbReference type="EMBL" id="CBX98186.1"/>
    </source>
</evidence>
<dbReference type="Gene3D" id="1.10.1000.11">
    <property type="entry name" value="Arf Nucleotide-binding Site Opener,domain 2"/>
    <property type="match status" value="1"/>
</dbReference>
<dbReference type="Pfam" id="PF01369">
    <property type="entry name" value="Sec7"/>
    <property type="match status" value="1"/>
</dbReference>
<dbReference type="EMBL" id="FP929133">
    <property type="protein sequence ID" value="CBX98186.1"/>
    <property type="molecule type" value="Genomic_DNA"/>
</dbReference>
<dbReference type="GO" id="GO:0005085">
    <property type="term" value="F:guanyl-nucleotide exchange factor activity"/>
    <property type="evidence" value="ECO:0007669"/>
    <property type="project" value="InterPro"/>
</dbReference>
<dbReference type="PROSITE" id="PS50190">
    <property type="entry name" value="SEC7"/>
    <property type="match status" value="1"/>
</dbReference>
<dbReference type="InParanoid" id="E5A3H3"/>
<feature type="compositionally biased region" description="Polar residues" evidence="1">
    <location>
        <begin position="841"/>
        <end position="850"/>
    </location>
</feature>
<accession>E5A3H3</accession>
<dbReference type="GO" id="GO:0032012">
    <property type="term" value="P:regulation of ARF protein signal transduction"/>
    <property type="evidence" value="ECO:0007669"/>
    <property type="project" value="InterPro"/>
</dbReference>
<dbReference type="Proteomes" id="UP000002668">
    <property type="component" value="Genome"/>
</dbReference>
<dbReference type="InterPro" id="IPR000904">
    <property type="entry name" value="Sec7_dom"/>
</dbReference>
<dbReference type="InterPro" id="IPR023394">
    <property type="entry name" value="Sec7_C_sf"/>
</dbReference>
<feature type="region of interest" description="Disordered" evidence="1">
    <location>
        <begin position="432"/>
        <end position="932"/>
    </location>
</feature>
<feature type="compositionally biased region" description="Polar residues" evidence="1">
    <location>
        <begin position="575"/>
        <end position="585"/>
    </location>
</feature>
<gene>
    <name evidence="3" type="ORF">LEMA_P095950.1</name>
</gene>
<feature type="compositionally biased region" description="Basic and acidic residues" evidence="1">
    <location>
        <begin position="1687"/>
        <end position="1714"/>
    </location>
</feature>
<dbReference type="STRING" id="985895.E5A3H3"/>
<feature type="compositionally biased region" description="Low complexity" evidence="1">
    <location>
        <begin position="346"/>
        <end position="356"/>
    </location>
</feature>
<feature type="region of interest" description="Disordered" evidence="1">
    <location>
        <begin position="1687"/>
        <end position="1741"/>
    </location>
</feature>
<feature type="region of interest" description="Disordered" evidence="1">
    <location>
        <begin position="168"/>
        <end position="226"/>
    </location>
</feature>
<organism evidence="4">
    <name type="scientific">Leptosphaeria maculans (strain JN3 / isolate v23.1.3 / race Av1-4-5-6-7-8)</name>
    <name type="common">Blackleg fungus</name>
    <name type="synonym">Phoma lingam</name>
    <dbReference type="NCBI Taxonomy" id="985895"/>
    <lineage>
        <taxon>Eukaryota</taxon>
        <taxon>Fungi</taxon>
        <taxon>Dikarya</taxon>
        <taxon>Ascomycota</taxon>
        <taxon>Pezizomycotina</taxon>
        <taxon>Dothideomycetes</taxon>
        <taxon>Pleosporomycetidae</taxon>
        <taxon>Pleosporales</taxon>
        <taxon>Pleosporineae</taxon>
        <taxon>Leptosphaeriaceae</taxon>
        <taxon>Plenodomus</taxon>
        <taxon>Plenodomus lingam/Leptosphaeria maculans species complex</taxon>
    </lineage>
</organism>
<evidence type="ECO:0000313" key="4">
    <source>
        <dbReference type="Proteomes" id="UP000002668"/>
    </source>
</evidence>
<protein>
    <submittedName>
        <fullName evidence="3">Similar to Sec7 domain containing protein</fullName>
    </submittedName>
</protein>
<feature type="region of interest" description="Disordered" evidence="1">
    <location>
        <begin position="1113"/>
        <end position="1182"/>
    </location>
</feature>
<feature type="compositionally biased region" description="Basic and acidic residues" evidence="1">
    <location>
        <begin position="303"/>
        <end position="314"/>
    </location>
</feature>
<feature type="compositionally biased region" description="Low complexity" evidence="1">
    <location>
        <begin position="535"/>
        <end position="547"/>
    </location>
</feature>
<reference evidence="4" key="1">
    <citation type="journal article" date="2011" name="Nat. Commun.">
        <title>Effector diversification within compartments of the Leptosphaeria maculans genome affected by Repeat-Induced Point mutations.</title>
        <authorList>
            <person name="Rouxel T."/>
            <person name="Grandaubert J."/>
            <person name="Hane J.K."/>
            <person name="Hoede C."/>
            <person name="van de Wouw A.P."/>
            <person name="Couloux A."/>
            <person name="Dominguez V."/>
            <person name="Anthouard V."/>
            <person name="Bally P."/>
            <person name="Bourras S."/>
            <person name="Cozijnsen A.J."/>
            <person name="Ciuffetti L.M."/>
            <person name="Degrave A."/>
            <person name="Dilmaghani A."/>
            <person name="Duret L."/>
            <person name="Fudal I."/>
            <person name="Goodwin S.B."/>
            <person name="Gout L."/>
            <person name="Glaser N."/>
            <person name="Linglin J."/>
            <person name="Kema G.H.J."/>
            <person name="Lapalu N."/>
            <person name="Lawrence C.B."/>
            <person name="May K."/>
            <person name="Meyer M."/>
            <person name="Ollivier B."/>
            <person name="Poulain J."/>
            <person name="Schoch C.L."/>
            <person name="Simon A."/>
            <person name="Spatafora J.W."/>
            <person name="Stachowiak A."/>
            <person name="Turgeon B.G."/>
            <person name="Tyler B.M."/>
            <person name="Vincent D."/>
            <person name="Weissenbach J."/>
            <person name="Amselem J."/>
            <person name="Quesneville H."/>
            <person name="Oliver R.P."/>
            <person name="Wincker P."/>
            <person name="Balesdent M.-H."/>
            <person name="Howlett B.J."/>
        </authorList>
    </citation>
    <scope>NUCLEOTIDE SEQUENCE [LARGE SCALE GENOMIC DNA]</scope>
    <source>
        <strain evidence="4">JN3 / isolate v23.1.3 / race Av1-4-5-6-7-8</strain>
    </source>
</reference>
<feature type="compositionally biased region" description="Polar residues" evidence="1">
    <location>
        <begin position="1287"/>
        <end position="1297"/>
    </location>
</feature>
<feature type="compositionally biased region" description="Basic and acidic residues" evidence="1">
    <location>
        <begin position="211"/>
        <end position="226"/>
    </location>
</feature>
<feature type="region of interest" description="Disordered" evidence="1">
    <location>
        <begin position="284"/>
        <end position="387"/>
    </location>
</feature>
<dbReference type="OrthoDB" id="2157641at2759"/>
<dbReference type="HOGENOM" id="CLU_001772_0_0_1"/>
<feature type="compositionally biased region" description="Low complexity" evidence="1">
    <location>
        <begin position="559"/>
        <end position="574"/>
    </location>
</feature>
<dbReference type="PANTHER" id="PTHR10663">
    <property type="entry name" value="GUANYL-NUCLEOTIDE EXCHANGE FACTOR"/>
    <property type="match status" value="1"/>
</dbReference>
<sequence length="1741" mass="190399">MPFNDSVSEGSTNASAMDTTYLDDSLTAVRQIPVPHISKRFHGLPSLDPEPFSRMEKSFGIRVMLALGINARDGSWSFCVWAHFGLIVATSPTPTYAADARTRPFALHSPVSSARATGCPPLSSIAQLLSSDPTVAAGPSSENAPASSPGEETYADIIHALATAFPNEMQDQTRHAARPTTPTGSSRPHKPTRAIDTDHTSLDTFFDDDTPVERTKATKGTDGHYDPLRDSHDLSFAEGATVRDSVVDNMLLSLDQFATGHLFGDSRPAYADYGEDDFFLRDNSYRPPGNRHRGHTYTSSRSSDYDVHNDDAGRYHSRARRSNSSNNIGTTVSRKGSMRDVYNGRQQNGPNGQPQQAGHLRGTGKKGSKGSGSSSMDFGQTGILGNQRLGFGKRSASFDHSGLSDRPRNMPVKVESVLDRGRMAYQTYPDEYDAAPEPTIPAGPRRVQEPPQSPVTYSAQSPFAPPQAPGRRNSIRSNTSYRTLRKGKSQVDPSMRAQAQEFVNASTLRELPMVPSFQDPPAPSPTVSTRKPLFPTQTPATTPQQKPGFFRRVFGGGSKASPQQSNSTSSANSTLPDSMLSSTEQRASEVDSVFSQTRPRTTPSNNGHIATQLKSLPKAPQTANSQRETQLPPPSLAKKPSSFFRRRKKSMSENMPPPVMTLDFSPPKPILPAQPSPGVSSLRQVMDPYLSREKREQQSADEEKGGDRSSGFSPGYKPHKDAIVRTVKPGSRGKDELPPPSSQGEPLKAAQSTATESPKLKLKLKHGKAATQASQQGDSFLADSSSCSEERSGVSEVWKPSPGAGGPTSKEQSGSEGRSDRNTQGEQRSELLSPHDPVKSRSGSMSQSASEVEDDGWVLTEQKEKRPPTDRKPSAGSKRVWLDTTLPEDKSGDTNYDLKLPLESARSSQHSLAQLSASPEEDSPTSPNDVFHSATSLPIVQVESRESDAMPSIVEDRSMHTEPTDSDRERAFQIYSGNDSAVLKAEAAAMLGDVTLSSMRIRKAFMDLFDWTGFTILAAMRDLCGKIVLKAETQQVDRILMSLSERWCECNSNHGFKAVDVVHTICYSILLLNTDLHMADIESRMTRSQFVKNTLPTVTRVCKDAIKAEDGETLRPQSTHFRRPSLPWNDKSEPTSPGVDATVFPADVTEEPTEKRARSRLSIRPPARSGSDGILSHDSATGESNTLVNAPYNGPMRGWEFQIEIVLKEFYDSIRKQRLPLHGVSNLSVHHQPSSNNLSVSNMLRRTPSVLSKAPSDNVSYRSRAQGDFRSVGSRWATKNRSKQKLYPSSTVASSRTSLDDGSVWSPAGSSTWSRYSYGKTGTSMSMDSLGSHFAAGDYQQAIGFANALSQAIIREEGMTIASDEEFSRVAPLLEDETLELVGAPWAKEGIVKHKHHLESSDKKAKDRAWSECFAVVEKGYMRLFSFNMNSRSVRNKSKLRPSIGGVVGGGNWMDNAEALESFPLRQTIASALPPPGYSKSRPYVFALSLPTGAVHLFQVGTPDIAREFVCTANYWSARLSKEPLMGGVSSMEYGWGDTVINPALIRQDSAPSVKGHMPRPSVTSSLRSSIDHAPGTPKPRLPGDKVVLSDWSPPTSSMMASNLMEVDQLRALTDYVKNIESELAHHNELRAPLLIAFSPRHPNAARAMANWERKSQYLLREIVKFRTYIDTLTMAQNQKQKIYAEREAREREEELAKGEGGDGLRATGEDGAKEAPTASECTTEKPSSKPSEPPDFLLHP</sequence>
<dbReference type="InterPro" id="IPR011993">
    <property type="entry name" value="PH-like_dom_sf"/>
</dbReference>
<dbReference type="InterPro" id="IPR035999">
    <property type="entry name" value="Sec7_dom_sf"/>
</dbReference>
<dbReference type="SUPFAM" id="SSF50729">
    <property type="entry name" value="PH domain-like"/>
    <property type="match status" value="1"/>
</dbReference>
<dbReference type="OMA" id="FYTSIQK"/>
<dbReference type="InterPro" id="IPR041681">
    <property type="entry name" value="PH_9"/>
</dbReference>
<evidence type="ECO:0000256" key="1">
    <source>
        <dbReference type="SAM" id="MobiDB-lite"/>
    </source>
</evidence>
<dbReference type="PANTHER" id="PTHR10663:SF373">
    <property type="entry name" value="PH AND SEC7 DOMAIN-CONTAINING PROTEIN C11E3.11C"/>
    <property type="match status" value="1"/>
</dbReference>
<feature type="compositionally biased region" description="Pro residues" evidence="1">
    <location>
        <begin position="666"/>
        <end position="675"/>
    </location>
</feature>
<evidence type="ECO:0000259" key="2">
    <source>
        <dbReference type="PROSITE" id="PS50190"/>
    </source>
</evidence>
<dbReference type="VEuPathDB" id="FungiDB:LEMA_P095950.1"/>
<dbReference type="GeneID" id="13286756"/>
<dbReference type="SMART" id="SM00222">
    <property type="entry name" value="Sec7"/>
    <property type="match status" value="1"/>
</dbReference>
<proteinExistence type="predicted"/>
<feature type="compositionally biased region" description="Polar residues" evidence="1">
    <location>
        <begin position="593"/>
        <end position="614"/>
    </location>
</feature>
<dbReference type="Pfam" id="PF15410">
    <property type="entry name" value="PH_9"/>
    <property type="match status" value="1"/>
</dbReference>
<feature type="region of interest" description="Disordered" evidence="1">
    <location>
        <begin position="1548"/>
        <end position="1586"/>
    </location>
</feature>